<dbReference type="Gene3D" id="3.30.300.20">
    <property type="match status" value="1"/>
</dbReference>
<dbReference type="InterPro" id="IPR015946">
    <property type="entry name" value="KH_dom-like_a/b"/>
</dbReference>
<dbReference type="PANTHER" id="PTHR33515">
    <property type="entry name" value="RIBOSOME-BINDING FACTOR A, CHLOROPLASTIC-RELATED"/>
    <property type="match status" value="1"/>
</dbReference>
<dbReference type="NCBIfam" id="TIGR00082">
    <property type="entry name" value="rbfA"/>
    <property type="match status" value="1"/>
</dbReference>
<gene>
    <name evidence="3" type="ORF">UFOPK2648_00834</name>
    <name evidence="4" type="ORF">UFOPK2824_00212</name>
    <name evidence="5" type="ORF">UFOPK3037_01164</name>
    <name evidence="1" type="ORF">UFOPK3406_01425</name>
    <name evidence="2" type="ORF">UFOPK3925_01661</name>
    <name evidence="6" type="ORF">UFOPK4097_01174</name>
</gene>
<dbReference type="InterPro" id="IPR020053">
    <property type="entry name" value="Ribosome-bd_factorA_CS"/>
</dbReference>
<evidence type="ECO:0000313" key="5">
    <source>
        <dbReference type="EMBL" id="CAB4809119.1"/>
    </source>
</evidence>
<dbReference type="EMBL" id="CAESAD010000024">
    <property type="protein sequence ID" value="CAB4345764.1"/>
    <property type="molecule type" value="Genomic_DNA"/>
</dbReference>
<name>A0A6J5ZSV2_9ZZZZ</name>
<evidence type="ECO:0000313" key="1">
    <source>
        <dbReference type="EMBL" id="CAB4344899.1"/>
    </source>
</evidence>
<dbReference type="AlphaFoldDB" id="A0A6J5ZSV2"/>
<dbReference type="HAMAP" id="MF_00003">
    <property type="entry name" value="RbfA"/>
    <property type="match status" value="1"/>
</dbReference>
<dbReference type="PROSITE" id="PS01319">
    <property type="entry name" value="RBFA"/>
    <property type="match status" value="1"/>
</dbReference>
<dbReference type="SUPFAM" id="SSF89919">
    <property type="entry name" value="Ribosome-binding factor A, RbfA"/>
    <property type="match status" value="1"/>
</dbReference>
<protein>
    <submittedName>
        <fullName evidence="2">Unannotated protein</fullName>
    </submittedName>
</protein>
<evidence type="ECO:0000313" key="4">
    <source>
        <dbReference type="EMBL" id="CAB4742130.1"/>
    </source>
</evidence>
<evidence type="ECO:0000313" key="6">
    <source>
        <dbReference type="EMBL" id="CAB5025147.1"/>
    </source>
</evidence>
<reference evidence="2" key="1">
    <citation type="submission" date="2020-05" db="EMBL/GenBank/DDBJ databases">
        <authorList>
            <person name="Chiriac C."/>
            <person name="Salcher M."/>
            <person name="Ghai R."/>
            <person name="Kavagutti S V."/>
        </authorList>
    </citation>
    <scope>NUCLEOTIDE SEQUENCE</scope>
</reference>
<dbReference type="GO" id="GO:0006364">
    <property type="term" value="P:rRNA processing"/>
    <property type="evidence" value="ECO:0007669"/>
    <property type="project" value="InterPro"/>
</dbReference>
<sequence>MADAARARKLGERFQEIVAETLELKVKDPRLGFVTVTSVRVSADLREATVFYTVFGDEAEATNSAAALDSSKGLVRSEIGKRTGIKFTPTVEFIRDALPENVRVIDDLLSEAAIADKAVHAQAVGAKYAGDADPYRNSEAATE</sequence>
<organism evidence="2">
    <name type="scientific">freshwater metagenome</name>
    <dbReference type="NCBI Taxonomy" id="449393"/>
    <lineage>
        <taxon>unclassified sequences</taxon>
        <taxon>metagenomes</taxon>
        <taxon>ecological metagenomes</taxon>
    </lineage>
</organism>
<evidence type="ECO:0000313" key="2">
    <source>
        <dbReference type="EMBL" id="CAB4345764.1"/>
    </source>
</evidence>
<dbReference type="InterPro" id="IPR023799">
    <property type="entry name" value="RbfA_dom_sf"/>
</dbReference>
<dbReference type="EMBL" id="CAEZYC010000042">
    <property type="protein sequence ID" value="CAB4709973.1"/>
    <property type="molecule type" value="Genomic_DNA"/>
</dbReference>
<dbReference type="PANTHER" id="PTHR33515:SF1">
    <property type="entry name" value="RIBOSOME-BINDING FACTOR A, CHLOROPLASTIC-RELATED"/>
    <property type="match status" value="1"/>
</dbReference>
<dbReference type="GO" id="GO:0005829">
    <property type="term" value="C:cytosol"/>
    <property type="evidence" value="ECO:0007669"/>
    <property type="project" value="TreeGrafter"/>
</dbReference>
<proteinExistence type="inferred from homology"/>
<dbReference type="Pfam" id="PF02033">
    <property type="entry name" value="RBFA"/>
    <property type="match status" value="1"/>
</dbReference>
<dbReference type="EMBL" id="CAESAI010000063">
    <property type="protein sequence ID" value="CAB4344899.1"/>
    <property type="molecule type" value="Genomic_DNA"/>
</dbReference>
<dbReference type="EMBL" id="CAFBPK010000020">
    <property type="protein sequence ID" value="CAB5025147.1"/>
    <property type="molecule type" value="Genomic_DNA"/>
</dbReference>
<dbReference type="InterPro" id="IPR000238">
    <property type="entry name" value="RbfA"/>
</dbReference>
<dbReference type="EMBL" id="CAFAAO010000015">
    <property type="protein sequence ID" value="CAB4809119.1"/>
    <property type="molecule type" value="Genomic_DNA"/>
</dbReference>
<dbReference type="GO" id="GO:0043024">
    <property type="term" value="F:ribosomal small subunit binding"/>
    <property type="evidence" value="ECO:0007669"/>
    <property type="project" value="TreeGrafter"/>
</dbReference>
<accession>A0A6J5ZSV2</accession>
<evidence type="ECO:0000313" key="3">
    <source>
        <dbReference type="EMBL" id="CAB4709973.1"/>
    </source>
</evidence>
<dbReference type="EMBL" id="CAEZZD010000018">
    <property type="protein sequence ID" value="CAB4742130.1"/>
    <property type="molecule type" value="Genomic_DNA"/>
</dbReference>